<proteinExistence type="inferred from homology"/>
<evidence type="ECO:0000256" key="8">
    <source>
        <dbReference type="ARBA" id="ARBA00051875"/>
    </source>
</evidence>
<evidence type="ECO:0000256" key="9">
    <source>
        <dbReference type="ARBA" id="ARBA00052017"/>
    </source>
</evidence>
<feature type="active site" description="Proton acceptor" evidence="10">
    <location>
        <position position="74"/>
    </location>
</feature>
<dbReference type="InterPro" id="IPR020922">
    <property type="entry name" value="dITP/XTP_pyrophosphatase"/>
</dbReference>
<feature type="binding site" evidence="10">
    <location>
        <position position="180"/>
    </location>
    <ligand>
        <name>substrate</name>
    </ligand>
</feature>
<dbReference type="EMBL" id="NFJD01000004">
    <property type="protein sequence ID" value="OUO56169.1"/>
    <property type="molecule type" value="Genomic_DNA"/>
</dbReference>
<dbReference type="CDD" id="cd00515">
    <property type="entry name" value="HAM1"/>
    <property type="match status" value="1"/>
</dbReference>
<protein>
    <recommendedName>
        <fullName evidence="10">dITP/XTP pyrophosphatase</fullName>
        <ecNumber evidence="10">3.6.1.66</ecNumber>
    </recommendedName>
    <alternativeName>
        <fullName evidence="10">Non-canonical purine NTP pyrophosphatase</fullName>
    </alternativeName>
    <alternativeName>
        <fullName evidence="10">Non-standard purine NTP pyrophosphatase</fullName>
    </alternativeName>
    <alternativeName>
        <fullName evidence="10">Nucleoside-triphosphate diphosphatase</fullName>
    </alternativeName>
    <alternativeName>
        <fullName evidence="10">Nucleoside-triphosphate pyrophosphatase</fullName>
        <shortName evidence="10">NTPase</shortName>
    </alternativeName>
</protein>
<comment type="catalytic activity">
    <reaction evidence="8 10">
        <text>dITP + H2O = dIMP + diphosphate + H(+)</text>
        <dbReference type="Rhea" id="RHEA:28342"/>
        <dbReference type="ChEBI" id="CHEBI:15377"/>
        <dbReference type="ChEBI" id="CHEBI:15378"/>
        <dbReference type="ChEBI" id="CHEBI:33019"/>
        <dbReference type="ChEBI" id="CHEBI:61194"/>
        <dbReference type="ChEBI" id="CHEBI:61382"/>
        <dbReference type="EC" id="3.6.1.66"/>
    </reaction>
</comment>
<dbReference type="GO" id="GO:0017111">
    <property type="term" value="F:ribonucleoside triphosphate phosphatase activity"/>
    <property type="evidence" value="ECO:0007669"/>
    <property type="project" value="InterPro"/>
</dbReference>
<dbReference type="GO" id="GO:0036222">
    <property type="term" value="F:XTP diphosphatase activity"/>
    <property type="evidence" value="ECO:0007669"/>
    <property type="project" value="UniProtKB-UniRule"/>
</dbReference>
<feature type="binding site" evidence="10">
    <location>
        <begin position="7"/>
        <end position="12"/>
    </location>
    <ligand>
        <name>substrate</name>
    </ligand>
</feature>
<reference evidence="13" key="1">
    <citation type="submission" date="2017-04" db="EMBL/GenBank/DDBJ databases">
        <title>Function of individual gut microbiota members based on whole genome sequencing of pure cultures obtained from chicken caecum.</title>
        <authorList>
            <person name="Medvecky M."/>
            <person name="Cejkova D."/>
            <person name="Polansky O."/>
            <person name="Karasova D."/>
            <person name="Kubasova T."/>
            <person name="Cizek A."/>
            <person name="Rychlik I."/>
        </authorList>
    </citation>
    <scope>NUCLEOTIDE SEQUENCE [LARGE SCALE GENOMIC DNA]</scope>
    <source>
        <strain evidence="13">An273</strain>
    </source>
</reference>
<dbReference type="InterPro" id="IPR002637">
    <property type="entry name" value="RdgB/HAM1"/>
</dbReference>
<dbReference type="EC" id="3.6.1.66" evidence="10"/>
<evidence type="ECO:0000256" key="3">
    <source>
        <dbReference type="ARBA" id="ARBA00022723"/>
    </source>
</evidence>
<dbReference type="PANTHER" id="PTHR11067">
    <property type="entry name" value="INOSINE TRIPHOSPHATE PYROPHOSPHATASE/HAM1 PROTEIN"/>
    <property type="match status" value="1"/>
</dbReference>
<dbReference type="GO" id="GO:0009117">
    <property type="term" value="P:nucleotide metabolic process"/>
    <property type="evidence" value="ECO:0007669"/>
    <property type="project" value="UniProtKB-KW"/>
</dbReference>
<comment type="function">
    <text evidence="10">Pyrophosphatase that catalyzes the hydrolysis of nucleoside triphosphates to their monophosphate derivatives, with a high preference for the non-canonical purine nucleotides XTP (xanthosine triphosphate), dITP (deoxyinosine triphosphate) and ITP. Seems to function as a house-cleaning enzyme that removes non-canonical purine nucleotides from the nucleotide pool, thus preventing their incorporation into DNA/RNA and avoiding chromosomal lesions.</text>
</comment>
<dbReference type="PANTHER" id="PTHR11067:SF9">
    <property type="entry name" value="INOSINE TRIPHOSPHATE PYROPHOSPHATASE"/>
    <property type="match status" value="1"/>
</dbReference>
<dbReference type="GO" id="GO:0009146">
    <property type="term" value="P:purine nucleoside triphosphate catabolic process"/>
    <property type="evidence" value="ECO:0007669"/>
    <property type="project" value="UniProtKB-UniRule"/>
</dbReference>
<dbReference type="AlphaFoldDB" id="A0A1Y4DEM1"/>
<dbReference type="OrthoDB" id="9807456at2"/>
<keyword evidence="13" id="KW-1185">Reference proteome</keyword>
<comment type="catalytic activity">
    <reaction evidence="9 10">
        <text>XTP + H2O = XMP + diphosphate + H(+)</text>
        <dbReference type="Rhea" id="RHEA:28610"/>
        <dbReference type="ChEBI" id="CHEBI:15377"/>
        <dbReference type="ChEBI" id="CHEBI:15378"/>
        <dbReference type="ChEBI" id="CHEBI:33019"/>
        <dbReference type="ChEBI" id="CHEBI:57464"/>
        <dbReference type="ChEBI" id="CHEBI:61314"/>
        <dbReference type="EC" id="3.6.1.66"/>
    </reaction>
</comment>
<dbReference type="GO" id="GO:0046872">
    <property type="term" value="F:metal ion binding"/>
    <property type="evidence" value="ECO:0007669"/>
    <property type="project" value="UniProtKB-KW"/>
</dbReference>
<keyword evidence="3 10" id="KW-0479">Metal-binding</keyword>
<evidence type="ECO:0000256" key="4">
    <source>
        <dbReference type="ARBA" id="ARBA00022741"/>
    </source>
</evidence>
<evidence type="ECO:0000313" key="12">
    <source>
        <dbReference type="EMBL" id="OUO56169.1"/>
    </source>
</evidence>
<evidence type="ECO:0000256" key="11">
    <source>
        <dbReference type="RuleBase" id="RU003781"/>
    </source>
</evidence>
<keyword evidence="4 10" id="KW-0547">Nucleotide-binding</keyword>
<comment type="cofactor">
    <cofactor evidence="10">
        <name>Mg(2+)</name>
        <dbReference type="ChEBI" id="CHEBI:18420"/>
    </cofactor>
    <text evidence="10">Binds 1 Mg(2+) ion per subunit.</text>
</comment>
<dbReference type="FunFam" id="3.90.950.10:FF:000001">
    <property type="entry name" value="dITP/XTP pyrophosphatase"/>
    <property type="match status" value="1"/>
</dbReference>
<comment type="caution">
    <text evidence="10">Lacks conserved residue(s) required for the propagation of feature annotation.</text>
</comment>
<comment type="catalytic activity">
    <reaction evidence="10">
        <text>ITP + H2O = IMP + diphosphate + H(+)</text>
        <dbReference type="Rhea" id="RHEA:29399"/>
        <dbReference type="ChEBI" id="CHEBI:15377"/>
        <dbReference type="ChEBI" id="CHEBI:15378"/>
        <dbReference type="ChEBI" id="CHEBI:33019"/>
        <dbReference type="ChEBI" id="CHEBI:58053"/>
        <dbReference type="ChEBI" id="CHEBI:61402"/>
        <dbReference type="EC" id="3.6.1.66"/>
    </reaction>
</comment>
<keyword evidence="6 10" id="KW-0460">Magnesium</keyword>
<dbReference type="GO" id="GO:0005829">
    <property type="term" value="C:cytosol"/>
    <property type="evidence" value="ECO:0007669"/>
    <property type="project" value="TreeGrafter"/>
</dbReference>
<dbReference type="HAMAP" id="MF_01405">
    <property type="entry name" value="Non_canon_purine_NTPase"/>
    <property type="match status" value="1"/>
</dbReference>
<name>A0A1Y4DEM1_9BACT</name>
<gene>
    <name evidence="12" type="ORF">B5F75_06005</name>
</gene>
<feature type="binding site" evidence="10">
    <location>
        <position position="74"/>
    </location>
    <ligand>
        <name>Mg(2+)</name>
        <dbReference type="ChEBI" id="CHEBI:18420"/>
    </ligand>
</feature>
<evidence type="ECO:0000256" key="7">
    <source>
        <dbReference type="ARBA" id="ARBA00023080"/>
    </source>
</evidence>
<evidence type="ECO:0000313" key="13">
    <source>
        <dbReference type="Proteomes" id="UP000196368"/>
    </source>
</evidence>
<accession>A0A1Y4DEM1</accession>
<dbReference type="GO" id="GO:0000166">
    <property type="term" value="F:nucleotide binding"/>
    <property type="evidence" value="ECO:0007669"/>
    <property type="project" value="UniProtKB-KW"/>
</dbReference>
<evidence type="ECO:0000256" key="6">
    <source>
        <dbReference type="ARBA" id="ARBA00022842"/>
    </source>
</evidence>
<keyword evidence="7 10" id="KW-0546">Nucleotide metabolism</keyword>
<sequence length="204" mass="22121">MKILIATGNPHKFKELIHILPAKLKNGTPIEYVSLADFKGLTLPPETGNTLEDNAETKAVYAARESGLPAVSDDTGLEVKFLHGAPGVHTARYAGEHADADDNNRKLLAALEGQLLPARAASFRTVACLATPQGRVQLFDGTLDGFIGFGYKGENGFGYDPIFLVGSSQKTLAELTEREKNQISHRAKAFKKLADHLVLLKNRK</sequence>
<dbReference type="NCBIfam" id="TIGR00042">
    <property type="entry name" value="RdgB/HAM1 family non-canonical purine NTP pyrophosphatase"/>
    <property type="match status" value="1"/>
</dbReference>
<evidence type="ECO:0000256" key="1">
    <source>
        <dbReference type="ARBA" id="ARBA00008023"/>
    </source>
</evidence>
<feature type="binding site" evidence="10">
    <location>
        <position position="75"/>
    </location>
    <ligand>
        <name>substrate</name>
    </ligand>
</feature>
<dbReference type="GO" id="GO:0036220">
    <property type="term" value="F:ITP diphosphatase activity"/>
    <property type="evidence" value="ECO:0007669"/>
    <property type="project" value="UniProtKB-UniRule"/>
</dbReference>
<dbReference type="GO" id="GO:0035870">
    <property type="term" value="F:dITP diphosphatase activity"/>
    <property type="evidence" value="ECO:0007669"/>
    <property type="project" value="UniProtKB-UniRule"/>
</dbReference>
<organism evidence="12 13">
    <name type="scientific">Candidatus Avelusimicrobium gallicola</name>
    <dbReference type="NCBI Taxonomy" id="2562704"/>
    <lineage>
        <taxon>Bacteria</taxon>
        <taxon>Pseudomonadati</taxon>
        <taxon>Elusimicrobiota</taxon>
        <taxon>Elusimicrobia</taxon>
        <taxon>Elusimicrobiales</taxon>
        <taxon>Elusimicrobiaceae</taxon>
        <taxon>Candidatus Avelusimicrobium</taxon>
    </lineage>
</organism>
<dbReference type="InterPro" id="IPR029001">
    <property type="entry name" value="ITPase-like_fam"/>
</dbReference>
<comment type="caution">
    <text evidence="12">The sequence shown here is derived from an EMBL/GenBank/DDBJ whole genome shotgun (WGS) entry which is preliminary data.</text>
</comment>
<feature type="binding site" evidence="10">
    <location>
        <begin position="185"/>
        <end position="186"/>
    </location>
    <ligand>
        <name>substrate</name>
    </ligand>
</feature>
<comment type="subunit">
    <text evidence="2 10">Homodimer.</text>
</comment>
<dbReference type="Gene3D" id="3.90.950.10">
    <property type="match status" value="1"/>
</dbReference>
<evidence type="ECO:0000256" key="10">
    <source>
        <dbReference type="HAMAP-Rule" id="MF_01405"/>
    </source>
</evidence>
<dbReference type="RefSeq" id="WP_087288979.1">
    <property type="nucleotide sequence ID" value="NZ_NFJD01000004.1"/>
</dbReference>
<feature type="binding site" evidence="10">
    <location>
        <begin position="157"/>
        <end position="160"/>
    </location>
    <ligand>
        <name>substrate</name>
    </ligand>
</feature>
<dbReference type="SUPFAM" id="SSF52972">
    <property type="entry name" value="ITPase-like"/>
    <property type="match status" value="1"/>
</dbReference>
<keyword evidence="5 10" id="KW-0378">Hydrolase</keyword>
<evidence type="ECO:0000256" key="5">
    <source>
        <dbReference type="ARBA" id="ARBA00022801"/>
    </source>
</evidence>
<comment type="similarity">
    <text evidence="1 10 11">Belongs to the HAM1 NTPase family.</text>
</comment>
<evidence type="ECO:0000256" key="2">
    <source>
        <dbReference type="ARBA" id="ARBA00011738"/>
    </source>
</evidence>
<dbReference type="Pfam" id="PF01725">
    <property type="entry name" value="Ham1p_like"/>
    <property type="match status" value="1"/>
</dbReference>
<dbReference type="Proteomes" id="UP000196368">
    <property type="component" value="Unassembled WGS sequence"/>
</dbReference>